<dbReference type="PANTHER" id="PTHR32305:SF15">
    <property type="entry name" value="PROTEIN RHSA-RELATED"/>
    <property type="match status" value="1"/>
</dbReference>
<evidence type="ECO:0000256" key="4">
    <source>
        <dbReference type="ARBA" id="ARBA00023026"/>
    </source>
</evidence>
<dbReference type="InterPro" id="IPR050708">
    <property type="entry name" value="T6SS_VgrG/RHS"/>
</dbReference>
<dbReference type="Pfam" id="PF13517">
    <property type="entry name" value="FG-GAP_3"/>
    <property type="match status" value="2"/>
</dbReference>
<evidence type="ECO:0000256" key="3">
    <source>
        <dbReference type="ARBA" id="ARBA00022729"/>
    </source>
</evidence>
<proteinExistence type="predicted"/>
<dbReference type="OrthoDB" id="7059642at2"/>
<evidence type="ECO:0000313" key="8">
    <source>
        <dbReference type="Proteomes" id="UP000464675"/>
    </source>
</evidence>
<comment type="subcellular location">
    <subcellularLocation>
        <location evidence="1">Secreted</location>
    </subcellularLocation>
</comment>
<dbReference type="RefSeq" id="WP_161859000.1">
    <property type="nucleotide sequence ID" value="NZ_CP047491.1"/>
</dbReference>
<organism evidence="6 9">
    <name type="scientific">Microbulbifer hydrolyticus</name>
    <dbReference type="NCBI Taxonomy" id="48074"/>
    <lineage>
        <taxon>Bacteria</taxon>
        <taxon>Pseudomonadati</taxon>
        <taxon>Pseudomonadota</taxon>
        <taxon>Gammaproteobacteria</taxon>
        <taxon>Cellvibrionales</taxon>
        <taxon>Microbulbiferaceae</taxon>
        <taxon>Microbulbifer</taxon>
    </lineage>
</organism>
<dbReference type="PANTHER" id="PTHR32305">
    <property type="match status" value="1"/>
</dbReference>
<keyword evidence="2" id="KW-0964">Secreted</keyword>
<dbReference type="InterPro" id="IPR028994">
    <property type="entry name" value="Integrin_alpha_N"/>
</dbReference>
<dbReference type="EMBL" id="JACHHR010000003">
    <property type="protein sequence ID" value="MBB5212001.1"/>
    <property type="molecule type" value="Genomic_DNA"/>
</dbReference>
<reference evidence="7 8" key="1">
    <citation type="submission" date="2020-01" db="EMBL/GenBank/DDBJ databases">
        <title>The possibility of degradation of plastic by Microbulbifer hydrolyticus IRE-31.</title>
        <authorList>
            <person name="Liu L."/>
        </authorList>
    </citation>
    <scope>NUCLEOTIDE SEQUENCE [LARGE SCALE GENOMIC DNA]</scope>
    <source>
        <strain evidence="7 8">IRE-31</strain>
    </source>
</reference>
<dbReference type="Proteomes" id="UP000563601">
    <property type="component" value="Unassembled WGS sequence"/>
</dbReference>
<keyword evidence="4" id="KW-0843">Virulence</keyword>
<dbReference type="NCBIfam" id="TIGR03696">
    <property type="entry name" value="Rhs_assc_core"/>
    <property type="match status" value="1"/>
</dbReference>
<sequence length="2304" mass="252661">MRRIFHVINISIAVLRICIVVVAMYSIFGARAYAQASEYPLDPHGYAVFSGDFDGNDGVIDYYFYSRGLPVLIHGEIAIPIISAANKTFAIPGYSMGGAPYNPPAFYHGDPVSKLLPEQELDGLTLLEYGEDYLIGDFDGDGVEDYLIRGLVNTIEVPYIVFGVDGGGVPSTISHFSGQLETLIADRNNSFIVRDVNADGRDDIVFPSGSSFIADIAYVSDGNMPSQKFEVTEPETRPVTIAGKSQGMASVSPSGSASYNLPISLPAGSGGHAPSLSLGYSSLGGNGVLGLGWALSGVSAIVYCHRTPLHDEKPKGKKDRFCIDGQRLVQLDGTGEYGDDGSVYKTEINSFRKFTFREESGGTPYFEVEGKDGALSKYSFAGNIHGGSHLFPLSERYDSTGKNLVRYQYLHDTAGFRLEKIEYAFGGNQAADASIHFDYQSRPDSIPKNAVMGAYGLKRRLSKIDVKSGGEVYRTYFINYRKRSPYSTRMDVSRVSSIQECVGGSCLEAVAFNWRVTDEDGFNSSSYATVSTSISGAFNHGRIADINGDGKMDNLWVRRSRALYELNLSLSDGEKWVPTGYRLSMGSTAKEDWNLFDYDGDGKLDLIYRTSDGWRVKLFTGQGFQAGYSSIGIPTSGGWQSILADENGDGRADLILKRSDGKALNIFHSKARADGLSQFRASPDKVLETRFNYEYFSQEIADLQATRIIDFDGNGQADLFFPVKHTEFGEESYAWALSTLTSDDLGYHSTPIDWGKNQSGFIWMPADLNRDGRTDFVWRGEGGSWFYSISVTGVPFANRKALADVKGDKANFVDYNNDGFLDIAWQESNLKVKLWTGNGFGPVIDAKVPAGTDSGVHTLFADLDGDGYQEYIRIRPSSSGPKMDFYAAKATSGVDDVITEVQGGYGKKSIFTYKPLSDSSVYAMDSGAAKLNWGMPVADVTGSAYVVATHEFSMPVAGDPGNLEKVSYRYEGLRFQGGGRGALGYRKVIQTDSRTGRLETTYEQRFPNTGMALKVERYSPQGKLLSKTSNTLASKSVDGVAWPFVDKSMVESYLAKDDGATQGARFKKVEVDSDYDNYGNLVKGTTKTWSGPGQLLSTVVQDNCFSCYGAPAWYREQGRVTRTTVTTTRGTKTTDRVVRFDYYQSGTRKGLLKSESIEPGYNEEDADRIKLTTSYSYDDYGNRTATSKVAANESARGGSAIYDSDKRYKDVVLDVDGRKRSEVVARNHLGLPTETRRYTNVTGTAYVTSTAQYDALGRQTLTDPGDGPWLRTDYRSCTGCGVAGAAYYTVSTSEDGASTTTYFDRLDRPIRVRSLGFDTSDVVEIQTEYDEFGRKWRQSEPYRKGSLPQYWTVNQYDIQSRPVETMLPDGGKVTHSEPALDGHLVVSTTTNAKGQKQTEKKNALGEVRFILDHYDGKLEYQYTAAGEVEKVISHGRPGENLGITISTSYDKRGRKESMTDPDKGTWTYSYNAFGDLLEQVDGKAQRTVTEYDRYGRPERRTDFKTSGGAENHTRWYYDDKGVAGSSIPFALGQLTAVVQSARAGDELCYAGTTNYCAMYAFDSNGRQDTLATVLGVGGADGEFIQQTEYDSLGRPYRQYDALNDVVLDGSNRMVSGIQQYFTNTGQLHFVRDLDTGNELYRVVDSNTRGQVTDFDVANGLVRVDHDHDSATGRLKTQRATNAQSVTLQQMAYGWDGIGNLESRHNLRAGRKESFCYDHLSRLLQVNSGTLSVTGCAPNADNTQYQYDSIGNITHKDGQAYAYTSAKPHAVTKAGTVGYRYDDKNGNLTSDDTGREFTYTTFDKPSVVSNAGSGNSVSFSYGPDRARYKRSDTRSTGEVITTLYIGSVELIRSSAGSTMEWKRYLPGSAVFTYVTDAAYKQQSLKRRYLLKDHIGSISAVIDGNGNRVGAEEMAFDPWGKRRDSSWKGIDLNQLLGSNYSLLDTLTSTTTRGFTGHEMVDALGIIHMNGRIYDPVLGRFLQADPMIDGVTDPQGYNRYSYVKGNPLTLTDPTGYYSWDDFKDDLSEGWESLKGRLFGDGDGAGITFGSNGIGFYAGQQGGNADLVQWAPQGGAGLTLPEGVAPGAFQASAEYIAYILKYASTPRTGNGGGHNSVVSAESAIYLDAFFARHEGSDSTYMLASNNSEDAFRLANLTSQNEGDDYYPWGKATDIVLESDVPDALAILMEAGNSWQLRMMTGRTGESAAAEGYRELGFEVYEGQLSVRVGGANGGMRFPDLAIRKPGERWQFVEVKANLSPLVKRQILRDRQIEVQGYFGVTGPAEILGFQSGATVNLARVILVPGGAK</sequence>
<keyword evidence="5" id="KW-0812">Transmembrane</keyword>
<evidence type="ECO:0000313" key="9">
    <source>
        <dbReference type="Proteomes" id="UP000563601"/>
    </source>
</evidence>
<feature type="transmembrane region" description="Helical" evidence="5">
    <location>
        <begin position="7"/>
        <end position="28"/>
    </location>
</feature>
<keyword evidence="3" id="KW-0732">Signal</keyword>
<dbReference type="InterPro" id="IPR003284">
    <property type="entry name" value="Sal_SpvB"/>
</dbReference>
<evidence type="ECO:0000313" key="7">
    <source>
        <dbReference type="EMBL" id="QHQ39684.1"/>
    </source>
</evidence>
<dbReference type="Pfam" id="PF03534">
    <property type="entry name" value="SpvB"/>
    <property type="match status" value="1"/>
</dbReference>
<evidence type="ECO:0000256" key="1">
    <source>
        <dbReference type="ARBA" id="ARBA00004613"/>
    </source>
</evidence>
<keyword evidence="8" id="KW-1185">Reference proteome</keyword>
<accession>A0A6P1TA86</accession>
<dbReference type="GO" id="GO:0005576">
    <property type="term" value="C:extracellular region"/>
    <property type="evidence" value="ECO:0007669"/>
    <property type="project" value="UniProtKB-SubCell"/>
</dbReference>
<keyword evidence="5" id="KW-1133">Transmembrane helix</keyword>
<dbReference type="GO" id="GO:0005737">
    <property type="term" value="C:cytoplasm"/>
    <property type="evidence" value="ECO:0007669"/>
    <property type="project" value="InterPro"/>
</dbReference>
<reference evidence="6 9" key="2">
    <citation type="submission" date="2020-08" db="EMBL/GenBank/DDBJ databases">
        <title>Genomic Encyclopedia of Type Strains, Phase IV (KMG-IV): sequencing the most valuable type-strain genomes for metagenomic binning, comparative biology and taxonomic classification.</title>
        <authorList>
            <person name="Goeker M."/>
        </authorList>
    </citation>
    <scope>NUCLEOTIDE SEQUENCE [LARGE SCALE GENOMIC DNA]</scope>
    <source>
        <strain evidence="6 9">DSM 11525</strain>
    </source>
</reference>
<dbReference type="InterPro" id="IPR022385">
    <property type="entry name" value="Rhs_assc_core"/>
</dbReference>
<dbReference type="EMBL" id="CP047491">
    <property type="protein sequence ID" value="QHQ39684.1"/>
    <property type="molecule type" value="Genomic_DNA"/>
</dbReference>
<dbReference type="SUPFAM" id="SSF69318">
    <property type="entry name" value="Integrin alpha N-terminal domain"/>
    <property type="match status" value="1"/>
</dbReference>
<protein>
    <submittedName>
        <fullName evidence="6">RHS repeat-associated protein</fullName>
    </submittedName>
</protein>
<dbReference type="InterPro" id="IPR013517">
    <property type="entry name" value="FG-GAP"/>
</dbReference>
<evidence type="ECO:0000256" key="5">
    <source>
        <dbReference type="SAM" id="Phobius"/>
    </source>
</evidence>
<gene>
    <name evidence="7" type="ORF">GTQ55_12265</name>
    <name evidence="6" type="ORF">HNQ53_002226</name>
</gene>
<name>A0A6P1TA86_9GAMM</name>
<keyword evidence="5" id="KW-0472">Membrane</keyword>
<dbReference type="Proteomes" id="UP000464675">
    <property type="component" value="Chromosome"/>
</dbReference>
<evidence type="ECO:0000313" key="6">
    <source>
        <dbReference type="EMBL" id="MBB5212001.1"/>
    </source>
</evidence>
<evidence type="ECO:0000256" key="2">
    <source>
        <dbReference type="ARBA" id="ARBA00022525"/>
    </source>
</evidence>
<dbReference type="Gene3D" id="2.180.10.10">
    <property type="entry name" value="RHS repeat-associated core"/>
    <property type="match status" value="1"/>
</dbReference>